<name>A0AA38U6D3_9ASTR</name>
<evidence type="ECO:0000313" key="4">
    <source>
        <dbReference type="EMBL" id="KAJ9567385.1"/>
    </source>
</evidence>
<dbReference type="PANTHER" id="PTHR43619:SF8">
    <property type="entry name" value="LEUCINE CARBOXYL METHYLTRANSFERASE"/>
    <property type="match status" value="1"/>
</dbReference>
<dbReference type="Gene3D" id="3.40.50.150">
    <property type="entry name" value="Vaccinia Virus protein VP39"/>
    <property type="match status" value="1"/>
</dbReference>
<keyword evidence="3" id="KW-0808">Transferase</keyword>
<dbReference type="SUPFAM" id="SSF53335">
    <property type="entry name" value="S-adenosyl-L-methionine-dependent methyltransferases"/>
    <property type="match status" value="1"/>
</dbReference>
<dbReference type="InterPro" id="IPR029063">
    <property type="entry name" value="SAM-dependent_MTases_sf"/>
</dbReference>
<accession>A0AA38U6D3</accession>
<keyword evidence="5" id="KW-1185">Reference proteome</keyword>
<dbReference type="AlphaFoldDB" id="A0AA38U6D3"/>
<dbReference type="Pfam" id="PF04072">
    <property type="entry name" value="LCM"/>
    <property type="match status" value="1"/>
</dbReference>
<keyword evidence="2" id="KW-0489">Methyltransferase</keyword>
<comment type="similarity">
    <text evidence="1">Belongs to the UPF0677 family.</text>
</comment>
<sequence length="397" mass="44991">MDTIDLSISFRRWFCVWFSFPLSPKTLIYFNKNKTNPTSFLFISMHYPLPSSASIYSFKTQEIKGNLTINMANGRLPDHQNWPRPGLLYSEAVRELHATIENDWDSVKQSACQTAAGRALWKHVVHDPLAELFAGETYLKSLYEKIKKDRLNNAREVSGVILAVRTLWFESKLEAAVKSFGGGAQVVLLGAGMDTRAYRLDCLKESDVYEMDFPEVLQMKDTLLEAAMESINEPMLTAKSLRRIAVDIRDEDWFKKLQASGFKPEKKTVWILEGIIYYLEHSQAMGVLKTIADNCNLTETVLLADFMNKQSTTLSSSNYHFYSDWPDHLLPSLGFSDVKLSQIGDPDADYGLLHDPLNLFNKLRGLPRSIQNHPDDGTPCCRLYLVQASGSPNQTIS</sequence>
<dbReference type="InterPro" id="IPR007213">
    <property type="entry name" value="Ppm1/Ppm2/Tcmp"/>
</dbReference>
<dbReference type="GO" id="GO:0008168">
    <property type="term" value="F:methyltransferase activity"/>
    <property type="evidence" value="ECO:0007669"/>
    <property type="project" value="UniProtKB-KW"/>
</dbReference>
<dbReference type="InterPro" id="IPR011610">
    <property type="entry name" value="SAM_mthyl_Trfase_ML2640-like"/>
</dbReference>
<dbReference type="PANTHER" id="PTHR43619">
    <property type="entry name" value="S-ADENOSYL-L-METHIONINE-DEPENDENT METHYLTRANSFERASE YKTD-RELATED"/>
    <property type="match status" value="1"/>
</dbReference>
<dbReference type="Proteomes" id="UP001172457">
    <property type="component" value="Chromosome 1"/>
</dbReference>
<reference evidence="4" key="1">
    <citation type="submission" date="2023-03" db="EMBL/GenBank/DDBJ databases">
        <title>Chromosome-scale reference genome and RAD-based genetic map of yellow starthistle (Centaurea solstitialis) reveal putative structural variation and QTLs associated with invader traits.</title>
        <authorList>
            <person name="Reatini B."/>
            <person name="Cang F.A."/>
            <person name="Jiang Q."/>
            <person name="Mckibben M.T.W."/>
            <person name="Barker M.S."/>
            <person name="Rieseberg L.H."/>
            <person name="Dlugosch K.M."/>
        </authorList>
    </citation>
    <scope>NUCLEOTIDE SEQUENCE</scope>
    <source>
        <strain evidence="4">CAN-66</strain>
        <tissue evidence="4">Leaf</tissue>
    </source>
</reference>
<dbReference type="NCBIfam" id="TIGR00027">
    <property type="entry name" value="mthyl_TIGR00027"/>
    <property type="match status" value="1"/>
</dbReference>
<proteinExistence type="inferred from homology"/>
<dbReference type="GO" id="GO:0032259">
    <property type="term" value="P:methylation"/>
    <property type="evidence" value="ECO:0007669"/>
    <property type="project" value="UniProtKB-KW"/>
</dbReference>
<dbReference type="EMBL" id="JARYMX010000001">
    <property type="protein sequence ID" value="KAJ9567385.1"/>
    <property type="molecule type" value="Genomic_DNA"/>
</dbReference>
<gene>
    <name evidence="4" type="ORF">OSB04_003351</name>
</gene>
<evidence type="ECO:0000313" key="5">
    <source>
        <dbReference type="Proteomes" id="UP001172457"/>
    </source>
</evidence>
<protein>
    <recommendedName>
        <fullName evidence="6">S-adenosyl-L-methionine-dependent methyltransferase</fullName>
    </recommendedName>
</protein>
<evidence type="ECO:0000256" key="3">
    <source>
        <dbReference type="ARBA" id="ARBA00022679"/>
    </source>
</evidence>
<organism evidence="4 5">
    <name type="scientific">Centaurea solstitialis</name>
    <name type="common">yellow star-thistle</name>
    <dbReference type="NCBI Taxonomy" id="347529"/>
    <lineage>
        <taxon>Eukaryota</taxon>
        <taxon>Viridiplantae</taxon>
        <taxon>Streptophyta</taxon>
        <taxon>Embryophyta</taxon>
        <taxon>Tracheophyta</taxon>
        <taxon>Spermatophyta</taxon>
        <taxon>Magnoliopsida</taxon>
        <taxon>eudicotyledons</taxon>
        <taxon>Gunneridae</taxon>
        <taxon>Pentapetalae</taxon>
        <taxon>asterids</taxon>
        <taxon>campanulids</taxon>
        <taxon>Asterales</taxon>
        <taxon>Asteraceae</taxon>
        <taxon>Carduoideae</taxon>
        <taxon>Cardueae</taxon>
        <taxon>Centaureinae</taxon>
        <taxon>Centaurea</taxon>
    </lineage>
</organism>
<evidence type="ECO:0008006" key="6">
    <source>
        <dbReference type="Google" id="ProtNLM"/>
    </source>
</evidence>
<evidence type="ECO:0000256" key="2">
    <source>
        <dbReference type="ARBA" id="ARBA00022603"/>
    </source>
</evidence>
<comment type="caution">
    <text evidence="4">The sequence shown here is derived from an EMBL/GenBank/DDBJ whole genome shotgun (WGS) entry which is preliminary data.</text>
</comment>
<evidence type="ECO:0000256" key="1">
    <source>
        <dbReference type="ARBA" id="ARBA00008138"/>
    </source>
</evidence>